<reference evidence="2 3" key="1">
    <citation type="submission" date="2020-04" db="EMBL/GenBank/DDBJ databases">
        <title>Metagenomic profiling of ammonia- and methane-oxidizing microorganisms in a Dutch drinking water treatment plant.</title>
        <authorList>
            <person name="Poghosyan L."/>
            <person name="Leucker S."/>
        </authorList>
    </citation>
    <scope>NUCLEOTIDE SEQUENCE [LARGE SCALE GENOMIC DNA]</scope>
    <source>
        <strain evidence="2">S-RSF-IL-03</strain>
    </source>
</reference>
<evidence type="ECO:0000313" key="3">
    <source>
        <dbReference type="Proteomes" id="UP000580839"/>
    </source>
</evidence>
<gene>
    <name evidence="2" type="ORF">HOP12_11590</name>
</gene>
<proteinExistence type="predicted"/>
<sequence length="113" mass="12616">MRRAERPAASEREPSDELPPQEHTLPAESLAPVRAGHPVATALSVMASEIDQLGVPEAERASARAILLEAALQFERRRYEWDTLRALMSFTMDYPPLARRILPLLIPYLDVAA</sequence>
<dbReference type="Proteomes" id="UP000580839">
    <property type="component" value="Unassembled WGS sequence"/>
</dbReference>
<organism evidence="2 3">
    <name type="scientific">Eiseniibacteriota bacterium</name>
    <dbReference type="NCBI Taxonomy" id="2212470"/>
    <lineage>
        <taxon>Bacteria</taxon>
        <taxon>Candidatus Eiseniibacteriota</taxon>
    </lineage>
</organism>
<evidence type="ECO:0000256" key="1">
    <source>
        <dbReference type="SAM" id="MobiDB-lite"/>
    </source>
</evidence>
<feature type="compositionally biased region" description="Basic and acidic residues" evidence="1">
    <location>
        <begin position="1"/>
        <end position="15"/>
    </location>
</feature>
<protein>
    <submittedName>
        <fullName evidence="2">Uncharacterized protein</fullName>
    </submittedName>
</protein>
<dbReference type="AlphaFoldDB" id="A0A849SGC8"/>
<dbReference type="EMBL" id="JABFRW010000147">
    <property type="protein sequence ID" value="NOT34798.1"/>
    <property type="molecule type" value="Genomic_DNA"/>
</dbReference>
<name>A0A849SGC8_UNCEI</name>
<comment type="caution">
    <text evidence="2">The sequence shown here is derived from an EMBL/GenBank/DDBJ whole genome shotgun (WGS) entry which is preliminary data.</text>
</comment>
<feature type="region of interest" description="Disordered" evidence="1">
    <location>
        <begin position="1"/>
        <end position="31"/>
    </location>
</feature>
<evidence type="ECO:0000313" key="2">
    <source>
        <dbReference type="EMBL" id="NOT34798.1"/>
    </source>
</evidence>
<accession>A0A849SGC8</accession>